<reference evidence="2" key="1">
    <citation type="submission" date="2018-05" db="EMBL/GenBank/DDBJ databases">
        <authorList>
            <person name="Lanie J.A."/>
            <person name="Ng W.-L."/>
            <person name="Kazmierczak K.M."/>
            <person name="Andrzejewski T.M."/>
            <person name="Davidsen T.M."/>
            <person name="Wayne K.J."/>
            <person name="Tettelin H."/>
            <person name="Glass J.I."/>
            <person name="Rusch D."/>
            <person name="Podicherti R."/>
            <person name="Tsui H.-C.T."/>
            <person name="Winkler M.E."/>
        </authorList>
    </citation>
    <scope>NUCLEOTIDE SEQUENCE</scope>
</reference>
<dbReference type="GO" id="GO:0005829">
    <property type="term" value="C:cytosol"/>
    <property type="evidence" value="ECO:0007669"/>
    <property type="project" value="TreeGrafter"/>
</dbReference>
<evidence type="ECO:0000313" key="2">
    <source>
        <dbReference type="EMBL" id="SVA13986.1"/>
    </source>
</evidence>
<name>A0A381TCW9_9ZZZZ</name>
<dbReference type="PANTHER" id="PTHR10953">
    <property type="entry name" value="UBIQUITIN-ACTIVATING ENZYME E1"/>
    <property type="match status" value="1"/>
</dbReference>
<dbReference type="PANTHER" id="PTHR10953:SF102">
    <property type="entry name" value="ADENYLYLTRANSFERASE AND SULFURTRANSFERASE MOCS3"/>
    <property type="match status" value="1"/>
</dbReference>
<dbReference type="SUPFAM" id="SSF69572">
    <property type="entry name" value="Activating enzymes of the ubiquitin-like proteins"/>
    <property type="match status" value="1"/>
</dbReference>
<dbReference type="InterPro" id="IPR000594">
    <property type="entry name" value="ThiF_NAD_FAD-bd"/>
</dbReference>
<dbReference type="GO" id="GO:0008641">
    <property type="term" value="F:ubiquitin-like modifier activating enzyme activity"/>
    <property type="evidence" value="ECO:0007669"/>
    <property type="project" value="InterPro"/>
</dbReference>
<dbReference type="InterPro" id="IPR035985">
    <property type="entry name" value="Ubiquitin-activating_enz"/>
</dbReference>
<dbReference type="CDD" id="cd00757">
    <property type="entry name" value="ThiF_MoeB_HesA_family"/>
    <property type="match status" value="1"/>
</dbReference>
<feature type="domain" description="THIF-type NAD/FAD binding fold" evidence="1">
    <location>
        <begin position="11"/>
        <end position="243"/>
    </location>
</feature>
<protein>
    <recommendedName>
        <fullName evidence="1">THIF-type NAD/FAD binding fold domain-containing protein</fullName>
    </recommendedName>
</protein>
<dbReference type="AlphaFoldDB" id="A0A381TCW9"/>
<proteinExistence type="predicted"/>
<dbReference type="InterPro" id="IPR045886">
    <property type="entry name" value="ThiF/MoeB/HesA"/>
</dbReference>
<dbReference type="Pfam" id="PF00899">
    <property type="entry name" value="ThiF"/>
    <property type="match status" value="1"/>
</dbReference>
<gene>
    <name evidence="2" type="ORF">METZ01_LOCUS66840</name>
</gene>
<organism evidence="2">
    <name type="scientific">marine metagenome</name>
    <dbReference type="NCBI Taxonomy" id="408172"/>
    <lineage>
        <taxon>unclassified sequences</taxon>
        <taxon>metagenomes</taxon>
        <taxon>ecological metagenomes</taxon>
    </lineage>
</organism>
<dbReference type="GO" id="GO:0008146">
    <property type="term" value="F:sulfotransferase activity"/>
    <property type="evidence" value="ECO:0007669"/>
    <property type="project" value="TreeGrafter"/>
</dbReference>
<dbReference type="Gene3D" id="3.40.50.720">
    <property type="entry name" value="NAD(P)-binding Rossmann-like Domain"/>
    <property type="match status" value="1"/>
</dbReference>
<dbReference type="GO" id="GO:0016779">
    <property type="term" value="F:nucleotidyltransferase activity"/>
    <property type="evidence" value="ECO:0007669"/>
    <property type="project" value="TreeGrafter"/>
</dbReference>
<evidence type="ECO:0000259" key="1">
    <source>
        <dbReference type="Pfam" id="PF00899"/>
    </source>
</evidence>
<sequence>MNISEQELQIFSRHLILKEFNEKLFNNLQKKKITIVGLGGIGCPAAQYLVAAGIKILKLIDGDLIQKTNLNRQILYSIYDIGKSKAKTAKKKLHGTNPECKIDTISTHLDSKNINKYLYNSSLVIDATDNWKSMILINQYCVNQSIPLISSSTVGFDSQITLFNNLPTEHLCLQCIFPNKKEPNLARCDSVGVLGTATGMAGLVVAQKTINFFLEKRLDNIMTMINVKTLKIDNLKIKKNATCQYLKKNNQTEKI</sequence>
<dbReference type="EMBL" id="UINC01004391">
    <property type="protein sequence ID" value="SVA13986.1"/>
    <property type="molecule type" value="Genomic_DNA"/>
</dbReference>
<accession>A0A381TCW9</accession>
<dbReference type="GO" id="GO:0004792">
    <property type="term" value="F:thiosulfate-cyanide sulfurtransferase activity"/>
    <property type="evidence" value="ECO:0007669"/>
    <property type="project" value="TreeGrafter"/>
</dbReference>